<dbReference type="GO" id="GO:0016829">
    <property type="term" value="F:lyase activity"/>
    <property type="evidence" value="ECO:0007669"/>
    <property type="project" value="InterPro"/>
</dbReference>
<dbReference type="KEGG" id="slia:HA039_19145"/>
<dbReference type="SUPFAM" id="SSF160104">
    <property type="entry name" value="Acetoacetate decarboxylase-like"/>
    <property type="match status" value="1"/>
</dbReference>
<dbReference type="Pfam" id="PF06314">
    <property type="entry name" value="ADC"/>
    <property type="match status" value="1"/>
</dbReference>
<gene>
    <name evidence="1" type="ORF">HA039_19145</name>
</gene>
<evidence type="ECO:0000313" key="1">
    <source>
        <dbReference type="EMBL" id="QIQ04141.1"/>
    </source>
</evidence>
<dbReference type="RefSeq" id="WP_167031320.1">
    <property type="nucleotide sequence ID" value="NZ_CP050177.1"/>
</dbReference>
<dbReference type="AlphaFoldDB" id="A0A6G9H1P9"/>
<reference evidence="1 2" key="1">
    <citation type="submission" date="2020-03" db="EMBL/GenBank/DDBJ databases">
        <title>A novel species.</title>
        <authorList>
            <person name="Gao J."/>
        </authorList>
    </citation>
    <scope>NUCLEOTIDE SEQUENCE [LARGE SCALE GENOMIC DNA]</scope>
    <source>
        <strain evidence="1 2">QMT-12</strain>
    </source>
</reference>
<accession>A0A6G9H1P9</accession>
<name>A0A6G9H1P9_9ACTN</name>
<dbReference type="Proteomes" id="UP000501179">
    <property type="component" value="Chromosome"/>
</dbReference>
<evidence type="ECO:0000313" key="2">
    <source>
        <dbReference type="Proteomes" id="UP000501179"/>
    </source>
</evidence>
<dbReference type="InterPro" id="IPR010451">
    <property type="entry name" value="Acetoacetate_decarboxylase"/>
</dbReference>
<keyword evidence="2" id="KW-1185">Reference proteome</keyword>
<dbReference type="InterPro" id="IPR023375">
    <property type="entry name" value="ADC_dom_sf"/>
</dbReference>
<proteinExistence type="predicted"/>
<organism evidence="1 2">
    <name type="scientific">Streptomyces liangshanensis</name>
    <dbReference type="NCBI Taxonomy" id="2717324"/>
    <lineage>
        <taxon>Bacteria</taxon>
        <taxon>Bacillati</taxon>
        <taxon>Actinomycetota</taxon>
        <taxon>Actinomycetes</taxon>
        <taxon>Kitasatosporales</taxon>
        <taxon>Streptomycetaceae</taxon>
        <taxon>Streptomyces</taxon>
    </lineage>
</organism>
<dbReference type="EMBL" id="CP050177">
    <property type="protein sequence ID" value="QIQ04141.1"/>
    <property type="molecule type" value="Genomic_DNA"/>
</dbReference>
<dbReference type="Gene3D" id="2.40.400.10">
    <property type="entry name" value="Acetoacetate decarboxylase-like"/>
    <property type="match status" value="1"/>
</dbReference>
<sequence>MLQGYFPPLSPSGKSGLVSAPPWHYAGDALGIRFRADPDAAAATLPPGLAVDPDSPGGATALFMDWQFSSEDQTYLDPVSQYREFLLLVDATWQGTPVSWCPYIYVDNDASLARGWVQGFPKKMGTIHQTRSFPVATPAAPPLGPGGTFAAAASTHGVRIAEGRVTLAAPVADPAALVGRPLVNRRYFPRLAAGRHQEPAVDELVRADLHDLQVVNAWAGSAEFSLPDAPGNETSALAPISVDAGFKATITYSVQDLTTLVDLTTDLSTDRTTEPS</sequence>
<protein>
    <submittedName>
        <fullName evidence="1">Acetoacetate decarboxylase</fullName>
    </submittedName>
</protein>